<dbReference type="SMART" id="SM00181">
    <property type="entry name" value="EGF"/>
    <property type="match status" value="4"/>
</dbReference>
<dbReference type="Pfam" id="PF23106">
    <property type="entry name" value="EGF_Teneurin"/>
    <property type="match status" value="1"/>
</dbReference>
<dbReference type="InterPro" id="IPR015919">
    <property type="entry name" value="Cadherin-like_sf"/>
</dbReference>
<keyword evidence="2" id="KW-0677">Repeat</keyword>
<evidence type="ECO:0000259" key="6">
    <source>
        <dbReference type="PROSITE" id="PS50026"/>
    </source>
</evidence>
<reference evidence="7 8" key="2">
    <citation type="journal article" date="2014" name="BMC Genomics">
        <title>An improved genome of the model marine alga Ostreococcus tauri unfolds by assessing Illumina de novo assemblies.</title>
        <authorList>
            <person name="Blanc-Mathieu R."/>
            <person name="Verhelst B."/>
            <person name="Derelle E."/>
            <person name="Rombauts S."/>
            <person name="Bouget F.Y."/>
            <person name="Carre I."/>
            <person name="Chateau A."/>
            <person name="Eyre-Walker A."/>
            <person name="Grimsley N."/>
            <person name="Moreau H."/>
            <person name="Piegu B."/>
            <person name="Rivals E."/>
            <person name="Schackwitz W."/>
            <person name="Van de Peer Y."/>
            <person name="Piganeau G."/>
        </authorList>
    </citation>
    <scope>NUCLEOTIDE SEQUENCE [LARGE SCALE GENOMIC DNA]</scope>
    <source>
        <strain evidence="8">OTTH 0595 / CCAP 157/2 / RCC745</strain>
    </source>
</reference>
<comment type="caution">
    <text evidence="4">Lacks conserved residue(s) required for the propagation of feature annotation.</text>
</comment>
<dbReference type="Pfam" id="PF01833">
    <property type="entry name" value="TIG"/>
    <property type="match status" value="1"/>
</dbReference>
<organism evidence="7 8">
    <name type="scientific">Ostreococcus tauri</name>
    <name type="common">Marine green alga</name>
    <dbReference type="NCBI Taxonomy" id="70448"/>
    <lineage>
        <taxon>Eukaryota</taxon>
        <taxon>Viridiplantae</taxon>
        <taxon>Chlorophyta</taxon>
        <taxon>Mamiellophyceae</taxon>
        <taxon>Mamiellales</taxon>
        <taxon>Bathycoccaceae</taxon>
        <taxon>Ostreococcus</taxon>
    </lineage>
</organism>
<dbReference type="InterPro" id="IPR002909">
    <property type="entry name" value="IPT_dom"/>
</dbReference>
<dbReference type="InterPro" id="IPR014756">
    <property type="entry name" value="Ig_E-set"/>
</dbReference>
<dbReference type="SUPFAM" id="SSF81296">
    <property type="entry name" value="E set domains"/>
    <property type="match status" value="1"/>
</dbReference>
<keyword evidence="3 4" id="KW-1015">Disulfide bond</keyword>
<evidence type="ECO:0000256" key="4">
    <source>
        <dbReference type="PROSITE-ProRule" id="PRU00076"/>
    </source>
</evidence>
<proteinExistence type="predicted"/>
<feature type="disulfide bond" evidence="4">
    <location>
        <begin position="990"/>
        <end position="1000"/>
    </location>
</feature>
<comment type="caution">
    <text evidence="7">The sequence shown here is derived from an EMBL/GenBank/DDBJ whole genome shotgun (WGS) entry which is preliminary data.</text>
</comment>
<name>A0A090M818_OSTTA</name>
<gene>
    <name evidence="7" type="ORF">OT_ostta07g03950</name>
</gene>
<dbReference type="Gene3D" id="2.60.40.10">
    <property type="entry name" value="Immunoglobulins"/>
    <property type="match status" value="2"/>
</dbReference>
<dbReference type="PROSITE" id="PS50026">
    <property type="entry name" value="EGF_3"/>
    <property type="match status" value="1"/>
</dbReference>
<evidence type="ECO:0000313" key="8">
    <source>
        <dbReference type="Proteomes" id="UP000009170"/>
    </source>
</evidence>
<evidence type="ECO:0000256" key="5">
    <source>
        <dbReference type="SAM" id="Phobius"/>
    </source>
</evidence>
<keyword evidence="5" id="KW-0812">Transmembrane</keyword>
<dbReference type="RefSeq" id="XP_022839501.1">
    <property type="nucleotide sequence ID" value="XM_022983878.1"/>
</dbReference>
<keyword evidence="5" id="KW-0472">Membrane</keyword>
<dbReference type="STRING" id="70448.A0A090M818"/>
<keyword evidence="1 4" id="KW-0245">EGF-like domain</keyword>
<dbReference type="InterPro" id="IPR000742">
    <property type="entry name" value="EGF"/>
</dbReference>
<dbReference type="OrthoDB" id="496415at2759"/>
<dbReference type="CDD" id="cd00603">
    <property type="entry name" value="IPT_PCSR"/>
    <property type="match status" value="1"/>
</dbReference>
<evidence type="ECO:0000256" key="1">
    <source>
        <dbReference type="ARBA" id="ARBA00022536"/>
    </source>
</evidence>
<dbReference type="EMBL" id="CAID01000007">
    <property type="protein sequence ID" value="CEF98842.1"/>
    <property type="molecule type" value="Genomic_DNA"/>
</dbReference>
<evidence type="ECO:0000313" key="7">
    <source>
        <dbReference type="EMBL" id="CEF98842.1"/>
    </source>
</evidence>
<dbReference type="Gene3D" id="2.10.25.10">
    <property type="entry name" value="Laminin"/>
    <property type="match status" value="2"/>
</dbReference>
<accession>A0A090M818</accession>
<dbReference type="Pfam" id="PF05345">
    <property type="entry name" value="He_PIG"/>
    <property type="match status" value="1"/>
</dbReference>
<feature type="transmembrane region" description="Helical" evidence="5">
    <location>
        <begin position="31"/>
        <end position="50"/>
    </location>
</feature>
<dbReference type="GeneID" id="9836695"/>
<sequence>MGDARVTADTAVRCEPQKRAREAKRRRRAPAAGRWLSFGVLSVVFLPLSLCPCASAEAIWGLEMVYDGLGYDPEHPTLVCGPSTEGNSFRTAGCVPTITERDSYGTPGDPGFSFARYAYKGKSYGPPYNDVQDMAACTYSLSYDAAVARGLERCFYAPDVGGVRTTEYQNTATNLGFSMSGWRLPAAEWKDKLPDYVRLRYDLPPLRLGFEEGTFWPSWKLLSQGLPNFAVTKKCFLEAHSGEYQLCSAYPTERSEDIHGVLRVQSISFALGRGDLMFEANGGDKNVPDIPQDPYDIASHGKGTVGVALTRISDGYRVLTKPVRSRRYWTTYTWSEEDLAPYYGEVFRLEVLDYRSGPFGWIAVDSFIIPQAPVIIKSVSPAIGSSQGGTRITITGYNFGSSVDDKTVFIGDKECTDLGMAYSRCTSANTVCAGALSCTVPAGEGSGVTVSVVIGDPDLVRSVSSEERANGKFQAGLCGAASKVYPYSDCEIAEVSSSSGARQRGFTYADPPRVTSDDILTATQDSLYEYRITAEDADGDVLTYEAVTLPSFLRFDPTTRLLTGIPYEADVQCRSDSWHPATERCSNNATYDVEFRISDGENVITHKFNITVSPNSTALLVDNSFHWENAMQIFEKYKLLVSQGYVAESLIALDKRNVSSPTEITDFNYRNSMDEDDDSRRTALIALAEDSSVDEVKINAAIQYLNAHGHASENLDLIATLQAQVTASESSDSLSGASSPSQQGVTWRGWLNYFRRLGDTLGQNCVVFTNIKGLIVPSGAKRMLSRENVIVLKASTPCNTTAVRTDRFIPACNLTDLSEEHEIWMGFSEDGVTLEDIIIYPDDFEHTDLVQSGIHTQDIPGFLTATIRRLVAQSAKLQEIVILSEKAPVWYDRTTSMLTVDLYVKSKPITVVMQLPTSYPYPETGKYGLPNITVISCEHISYEYEDALKHFSRVMTEGKEGSDEDGREGGSLLARVEELNVTVAEYALKCPNLCNDKGRCQKEQIPPVCQCDDGYDGEDCSTVQCPSAVAGLECSGNGACDSEQICVLNSETGEIDCVGGTGKCSCNYPYFGNDCSLRSCKKNYIVFEGNATHKLDISAGTAPIKAKYEAMGLSVYDVQLSETNGDQAPVFAIPGDEYSLAHLVGVAYVEFASSVEGERARALEPFYANGIPSRGNATQARYFAQELRALNKRELQLLNLFGKSNAECNAAGACTFETGTCFCANRYYGDGCEFQYCSNDCGGHGTCDKLTGTCTCDTFYVEDDTYGCVLNNHGLISTTCTDEIIDTHVDSSGRRRNPLHAACLFGTKLGQLVTGTTTDYVKDVTGNVCLECSGYTLEKNKRIYFYQDEPCDLSLPERGNSSGLCSNRTSYDEIRRGLGMIPAETTGSSVTFDLVAMRTSKIKFSTLSTQAGIVREFPDTTQNDGCGDCTVDNPRCGAILTIEVDGAVAWSSLVHDRYPDVDGGSIEIDVSTASELTLSTQSYTPPYWLSSSTDDNTQAVWCKGAAWGDVEFH</sequence>
<feature type="disulfide bond" evidence="4">
    <location>
        <begin position="1011"/>
        <end position="1020"/>
    </location>
</feature>
<protein>
    <submittedName>
        <fullName evidence="7">EGF-like, conserved site</fullName>
    </submittedName>
</protein>
<dbReference type="PANTHER" id="PTHR11219">
    <property type="entry name" value="TENEURIN AND N-ACETYLGLUCOSAMINE-1-PHOSPHODIESTER ALPHA-N-ACETYLGLUCOSAMINIDASE"/>
    <property type="match status" value="1"/>
</dbReference>
<dbReference type="InParanoid" id="A0A090M818"/>
<dbReference type="KEGG" id="ota:OT_ostta07g03950"/>
<dbReference type="Proteomes" id="UP000009170">
    <property type="component" value="Unassembled WGS sequence"/>
</dbReference>
<dbReference type="GO" id="GO:0005509">
    <property type="term" value="F:calcium ion binding"/>
    <property type="evidence" value="ECO:0007669"/>
    <property type="project" value="InterPro"/>
</dbReference>
<feature type="domain" description="EGF-like" evidence="6">
    <location>
        <begin position="986"/>
        <end position="1021"/>
    </location>
</feature>
<evidence type="ECO:0000256" key="3">
    <source>
        <dbReference type="ARBA" id="ARBA00023157"/>
    </source>
</evidence>
<reference evidence="8" key="1">
    <citation type="journal article" date="2006" name="Proc. Natl. Acad. Sci. U.S.A.">
        <title>Genome analysis of the smallest free-living eukaryote Ostreococcus tauri unveils many unique features.</title>
        <authorList>
            <person name="Derelle E."/>
            <person name="Ferraz C."/>
            <person name="Rombauts S."/>
            <person name="Rouze P."/>
            <person name="Worden A.Z."/>
            <person name="Robbens S."/>
            <person name="Partensky F."/>
            <person name="Degroeve S."/>
            <person name="Echeynie S."/>
            <person name="Cooke R."/>
            <person name="Saeys Y."/>
            <person name="Wuyts J."/>
            <person name="Jabbari K."/>
            <person name="Bowler C."/>
            <person name="Panaud O."/>
            <person name="Piegu B."/>
            <person name="Ball S.G."/>
            <person name="Ral J.-P."/>
            <person name="Bouget F.-Y."/>
            <person name="Piganeau G."/>
            <person name="De Baets B."/>
            <person name="Picard A."/>
            <person name="Delseny M."/>
            <person name="Demaille J."/>
            <person name="Van de Peer Y."/>
            <person name="Moreau H."/>
        </authorList>
    </citation>
    <scope>NUCLEOTIDE SEQUENCE [LARGE SCALE GENOMIC DNA]</scope>
    <source>
        <strain evidence="8">OTTH 0595 / CCAP 157/2 / RCC745</strain>
    </source>
</reference>
<dbReference type="PROSITE" id="PS00022">
    <property type="entry name" value="EGF_1"/>
    <property type="match status" value="2"/>
</dbReference>
<dbReference type="InterPro" id="IPR013783">
    <property type="entry name" value="Ig-like_fold"/>
</dbReference>
<keyword evidence="5" id="KW-1133">Transmembrane helix</keyword>
<keyword evidence="8" id="KW-1185">Reference proteome</keyword>
<dbReference type="PROSITE" id="PS01186">
    <property type="entry name" value="EGF_2"/>
    <property type="match status" value="1"/>
</dbReference>
<dbReference type="PANTHER" id="PTHR11219:SF69">
    <property type="entry name" value="TENEURIN-A"/>
    <property type="match status" value="1"/>
</dbReference>
<dbReference type="SUPFAM" id="SSF49313">
    <property type="entry name" value="Cadherin-like"/>
    <property type="match status" value="1"/>
</dbReference>
<dbReference type="InterPro" id="IPR051216">
    <property type="entry name" value="Teneurin"/>
</dbReference>
<dbReference type="GO" id="GO:0016020">
    <property type="term" value="C:membrane"/>
    <property type="evidence" value="ECO:0007669"/>
    <property type="project" value="InterPro"/>
</dbReference>
<evidence type="ECO:0000256" key="2">
    <source>
        <dbReference type="ARBA" id="ARBA00022737"/>
    </source>
</evidence>